<dbReference type="AlphaFoldDB" id="A0A388LFU8"/>
<feature type="region of interest" description="Disordered" evidence="1">
    <location>
        <begin position="1"/>
        <end position="27"/>
    </location>
</feature>
<protein>
    <submittedName>
        <fullName evidence="2">Uncharacterized protein</fullName>
    </submittedName>
</protein>
<feature type="compositionally biased region" description="Basic and acidic residues" evidence="1">
    <location>
        <begin position="1"/>
        <end position="11"/>
    </location>
</feature>
<reference evidence="2 3" key="1">
    <citation type="journal article" date="2018" name="Cell">
        <title>The Chara Genome: Secondary Complexity and Implications for Plant Terrestrialization.</title>
        <authorList>
            <person name="Nishiyama T."/>
            <person name="Sakayama H."/>
            <person name="Vries J.D."/>
            <person name="Buschmann H."/>
            <person name="Saint-Marcoux D."/>
            <person name="Ullrich K.K."/>
            <person name="Haas F.B."/>
            <person name="Vanderstraeten L."/>
            <person name="Becker D."/>
            <person name="Lang D."/>
            <person name="Vosolsobe S."/>
            <person name="Rombauts S."/>
            <person name="Wilhelmsson P.K.I."/>
            <person name="Janitza P."/>
            <person name="Kern R."/>
            <person name="Heyl A."/>
            <person name="Rumpler F."/>
            <person name="Villalobos L.I.A.C."/>
            <person name="Clay J.M."/>
            <person name="Skokan R."/>
            <person name="Toyoda A."/>
            <person name="Suzuki Y."/>
            <person name="Kagoshima H."/>
            <person name="Schijlen E."/>
            <person name="Tajeshwar N."/>
            <person name="Catarino B."/>
            <person name="Hetherington A.J."/>
            <person name="Saltykova A."/>
            <person name="Bonnot C."/>
            <person name="Breuninger H."/>
            <person name="Symeonidi A."/>
            <person name="Radhakrishnan G.V."/>
            <person name="Van Nieuwerburgh F."/>
            <person name="Deforce D."/>
            <person name="Chang C."/>
            <person name="Karol K.G."/>
            <person name="Hedrich R."/>
            <person name="Ulvskov P."/>
            <person name="Glockner G."/>
            <person name="Delwiche C.F."/>
            <person name="Petrasek J."/>
            <person name="Van de Peer Y."/>
            <person name="Friml J."/>
            <person name="Beilby M."/>
            <person name="Dolan L."/>
            <person name="Kohara Y."/>
            <person name="Sugano S."/>
            <person name="Fujiyama A."/>
            <person name="Delaux P.-M."/>
            <person name="Quint M."/>
            <person name="TheiBen G."/>
            <person name="Hagemann M."/>
            <person name="Harholt J."/>
            <person name="Dunand C."/>
            <person name="Zachgo S."/>
            <person name="Langdale J."/>
            <person name="Maumus F."/>
            <person name="Straeten D.V.D."/>
            <person name="Gould S.B."/>
            <person name="Rensing S.A."/>
        </authorList>
    </citation>
    <scope>NUCLEOTIDE SEQUENCE [LARGE SCALE GENOMIC DNA]</scope>
    <source>
        <strain evidence="2 3">S276</strain>
    </source>
</reference>
<evidence type="ECO:0000313" key="3">
    <source>
        <dbReference type="Proteomes" id="UP000265515"/>
    </source>
</evidence>
<sequence length="70" mass="7903">MWGGHSAEEHSTCPSNGQGTCSSNFDTTNDPRGIEIHFPHSMSNLHLRKMSAGCRRAFCLSTTYVFERRR</sequence>
<evidence type="ECO:0000313" key="2">
    <source>
        <dbReference type="EMBL" id="GBG81171.1"/>
    </source>
</evidence>
<name>A0A388LFU8_CHABU</name>
<proteinExistence type="predicted"/>
<evidence type="ECO:0000256" key="1">
    <source>
        <dbReference type="SAM" id="MobiDB-lite"/>
    </source>
</evidence>
<organism evidence="2 3">
    <name type="scientific">Chara braunii</name>
    <name type="common">Braun's stonewort</name>
    <dbReference type="NCBI Taxonomy" id="69332"/>
    <lineage>
        <taxon>Eukaryota</taxon>
        <taxon>Viridiplantae</taxon>
        <taxon>Streptophyta</taxon>
        <taxon>Charophyceae</taxon>
        <taxon>Charales</taxon>
        <taxon>Characeae</taxon>
        <taxon>Chara</taxon>
    </lineage>
</organism>
<dbReference type="Proteomes" id="UP000265515">
    <property type="component" value="Unassembled WGS sequence"/>
</dbReference>
<comment type="caution">
    <text evidence="2">The sequence shown here is derived from an EMBL/GenBank/DDBJ whole genome shotgun (WGS) entry which is preliminary data.</text>
</comment>
<gene>
    <name evidence="2" type="ORF">CBR_g31847</name>
</gene>
<accession>A0A388LFU8</accession>
<feature type="compositionally biased region" description="Polar residues" evidence="1">
    <location>
        <begin position="12"/>
        <end position="27"/>
    </location>
</feature>
<dbReference type="EMBL" id="BFEA01000366">
    <property type="protein sequence ID" value="GBG81171.1"/>
    <property type="molecule type" value="Genomic_DNA"/>
</dbReference>
<dbReference type="Gramene" id="GBG81171">
    <property type="protein sequence ID" value="GBG81171"/>
    <property type="gene ID" value="CBR_g31847"/>
</dbReference>
<keyword evidence="3" id="KW-1185">Reference proteome</keyword>